<dbReference type="GO" id="GO:0000976">
    <property type="term" value="F:transcription cis-regulatory region binding"/>
    <property type="evidence" value="ECO:0007669"/>
    <property type="project" value="TreeGrafter"/>
</dbReference>
<dbReference type="InterPro" id="IPR001766">
    <property type="entry name" value="Fork_head_dom"/>
</dbReference>
<organism evidence="4 5">
    <name type="scientific">Marmota monax</name>
    <name type="common">Woodchuck</name>
    <dbReference type="NCBI Taxonomy" id="9995"/>
    <lineage>
        <taxon>Eukaryota</taxon>
        <taxon>Metazoa</taxon>
        <taxon>Chordata</taxon>
        <taxon>Craniata</taxon>
        <taxon>Vertebrata</taxon>
        <taxon>Euteleostomi</taxon>
        <taxon>Mammalia</taxon>
        <taxon>Eutheria</taxon>
        <taxon>Euarchontoglires</taxon>
        <taxon>Glires</taxon>
        <taxon>Rodentia</taxon>
        <taxon>Sciuromorpha</taxon>
        <taxon>Sciuridae</taxon>
        <taxon>Xerinae</taxon>
        <taxon>Marmotini</taxon>
        <taxon>Marmota</taxon>
    </lineage>
</organism>
<evidence type="ECO:0000256" key="2">
    <source>
        <dbReference type="SAM" id="MobiDB-lite"/>
    </source>
</evidence>
<feature type="region of interest" description="Disordered" evidence="2">
    <location>
        <begin position="48"/>
        <end position="70"/>
    </location>
</feature>
<dbReference type="EMBL" id="WJEC01001657">
    <property type="protein sequence ID" value="KAF7478293.1"/>
    <property type="molecule type" value="Genomic_DNA"/>
</dbReference>
<evidence type="ECO:0000259" key="3">
    <source>
        <dbReference type="SMART" id="SM00339"/>
    </source>
</evidence>
<feature type="region of interest" description="Disordered" evidence="2">
    <location>
        <begin position="124"/>
        <end position="163"/>
    </location>
</feature>
<dbReference type="GO" id="GO:0007179">
    <property type="term" value="P:transforming growth factor beta receptor signaling pathway"/>
    <property type="evidence" value="ECO:0007669"/>
    <property type="project" value="TreeGrafter"/>
</dbReference>
<reference evidence="4" key="1">
    <citation type="submission" date="2020-08" db="EMBL/GenBank/DDBJ databases">
        <authorList>
            <person name="Shumante A."/>
            <person name="Zimin A.V."/>
            <person name="Puiu D."/>
            <person name="Salzberg S.L."/>
        </authorList>
    </citation>
    <scope>NUCLEOTIDE SEQUENCE</scope>
    <source>
        <strain evidence="4">WC2-LM</strain>
        <tissue evidence="4">Liver</tissue>
    </source>
</reference>
<dbReference type="GO" id="GO:0001228">
    <property type="term" value="F:DNA-binding transcription activator activity, RNA polymerase II-specific"/>
    <property type="evidence" value="ECO:0007669"/>
    <property type="project" value="TreeGrafter"/>
</dbReference>
<keyword evidence="1" id="KW-0238">DNA-binding</keyword>
<evidence type="ECO:0000256" key="1">
    <source>
        <dbReference type="ARBA" id="ARBA00023125"/>
    </source>
</evidence>
<dbReference type="PANTHER" id="PTHR47316:SF1">
    <property type="entry name" value="FORKHEAD BOX PROTEIN H1"/>
    <property type="match status" value="1"/>
</dbReference>
<feature type="compositionally biased region" description="Polar residues" evidence="2">
    <location>
        <begin position="337"/>
        <end position="353"/>
    </location>
</feature>
<dbReference type="AlphaFoldDB" id="A0A834QGT8"/>
<dbReference type="InterPro" id="IPR052327">
    <property type="entry name" value="Activin_resp_transcr_regulator"/>
</dbReference>
<dbReference type="Proteomes" id="UP000662637">
    <property type="component" value="Unassembled WGS sequence"/>
</dbReference>
<dbReference type="PANTHER" id="PTHR47316">
    <property type="entry name" value="FORKHEAD BOX PROTEIN H1"/>
    <property type="match status" value="1"/>
</dbReference>
<feature type="region of interest" description="Disordered" evidence="2">
    <location>
        <begin position="240"/>
        <end position="259"/>
    </location>
</feature>
<protein>
    <recommendedName>
        <fullName evidence="3">Fork-head domain-containing protein</fullName>
    </recommendedName>
</protein>
<gene>
    <name evidence="4" type="ORF">GHT09_010700</name>
</gene>
<dbReference type="SMART" id="SM00339">
    <property type="entry name" value="FH"/>
    <property type="match status" value="1"/>
</dbReference>
<feature type="compositionally biased region" description="Low complexity" evidence="2">
    <location>
        <begin position="136"/>
        <end position="147"/>
    </location>
</feature>
<evidence type="ECO:0000313" key="5">
    <source>
        <dbReference type="Proteomes" id="UP000662637"/>
    </source>
</evidence>
<feature type="region of interest" description="Disordered" evidence="2">
    <location>
        <begin position="304"/>
        <end position="367"/>
    </location>
</feature>
<feature type="domain" description="Fork-head" evidence="3">
    <location>
        <begin position="72"/>
        <end position="277"/>
    </location>
</feature>
<proteinExistence type="predicted"/>
<comment type="caution">
    <text evidence="4">The sequence shown here is derived from an EMBL/GenBank/DDBJ whole genome shotgun (WGS) entry which is preliminary data.</text>
</comment>
<name>A0A834QGT8_MARMO</name>
<evidence type="ECO:0000313" key="4">
    <source>
        <dbReference type="EMBL" id="KAF7478293.1"/>
    </source>
</evidence>
<sequence length="446" mass="47744">MVQAPGACTPEPVPAAGSWGSILWDGLPQGQAPAHAYNLPCMGPCSNSHLGPQDPEPASQPPKRRKKRYLRHDKPPYTYLAMIALVIQAAPSRRLKLAQVRGSPAFLMPRGGPFPRLAPQLSHSQVWLPPQPGPPSSASGTSHGSRGTQSDLSFGPSPPRLPLAQKFPLRGVPLSRAVREGWGAAPSSAHCAGQPPVSDHPSGPGHVPFLQGRLQGLEGLHPSQPFLQSVLPKGGALKGRSPWAGWGRRVPKDPAKPQAKGNFWAVDVSLIPAEALRLRNTAMWYRLQNPEARKAFPKDLSPYVLHGQTYQPPTPHTPPSEGFKSLLGDPGERAPWPQQSSQAGQSNPTQADRSCSGEEVVPTPHVPSSERLLWPLCDFPVPTGMERETSQGTIIGPSGLSPESRTWPLNYLQSTSNASNCPVGDAEPPCGDSCPPPTCPSTHPMW</sequence>
<dbReference type="GO" id="GO:0032444">
    <property type="term" value="C:activin responsive factor complex"/>
    <property type="evidence" value="ECO:0007669"/>
    <property type="project" value="TreeGrafter"/>
</dbReference>
<accession>A0A834QGT8</accession>